<evidence type="ECO:0000313" key="2">
    <source>
        <dbReference type="Proteomes" id="UP000070533"/>
    </source>
</evidence>
<dbReference type="EMBL" id="LRQG01000227">
    <property type="protein sequence ID" value="KXA33245.1"/>
    <property type="molecule type" value="Genomic_DNA"/>
</dbReference>
<proteinExistence type="predicted"/>
<organism evidence="1 2">
    <name type="scientific">Prevotella corporis</name>
    <dbReference type="NCBI Taxonomy" id="28128"/>
    <lineage>
        <taxon>Bacteria</taxon>
        <taxon>Pseudomonadati</taxon>
        <taxon>Bacteroidota</taxon>
        <taxon>Bacteroidia</taxon>
        <taxon>Bacteroidales</taxon>
        <taxon>Prevotellaceae</taxon>
        <taxon>Prevotella</taxon>
    </lineage>
</organism>
<comment type="caution">
    <text evidence="1">The sequence shown here is derived from an EMBL/GenBank/DDBJ whole genome shotgun (WGS) entry which is preliminary data.</text>
</comment>
<name>A0A133PVC5_9BACT</name>
<dbReference type="PATRIC" id="fig|28128.5.peg.2609"/>
<gene>
    <name evidence="1" type="ORF">HMPREF3226_02541</name>
</gene>
<reference evidence="2" key="1">
    <citation type="submission" date="2016-01" db="EMBL/GenBank/DDBJ databases">
        <authorList>
            <person name="Mitreva M."/>
            <person name="Pepin K.H."/>
            <person name="Mihindukulasuriya K.A."/>
            <person name="Fulton R."/>
            <person name="Fronick C."/>
            <person name="O'Laughlin M."/>
            <person name="Miner T."/>
            <person name="Herter B."/>
            <person name="Rosa B.A."/>
            <person name="Cordes M."/>
            <person name="Tomlinson C."/>
            <person name="Wollam A."/>
            <person name="Palsikar V.B."/>
            <person name="Mardis E.R."/>
            <person name="Wilson R.K."/>
        </authorList>
    </citation>
    <scope>NUCLEOTIDE SEQUENCE [LARGE SCALE GENOMIC DNA]</scope>
    <source>
        <strain evidence="2">MJR7716</strain>
    </source>
</reference>
<dbReference type="Proteomes" id="UP000070533">
    <property type="component" value="Unassembled WGS sequence"/>
</dbReference>
<dbReference type="AlphaFoldDB" id="A0A133PVC5"/>
<keyword evidence="2" id="KW-1185">Reference proteome</keyword>
<evidence type="ECO:0000313" key="1">
    <source>
        <dbReference type="EMBL" id="KXA33245.1"/>
    </source>
</evidence>
<sequence length="54" mass="6376">MYQNVQILLFGKKVLRVLCSFTYQHYGCFYVKGLISNHDKTSLTKKCVKKKSRM</sequence>
<dbReference type="STRING" id="28128.HMPREF3226_02541"/>
<protein>
    <submittedName>
        <fullName evidence="1">Uncharacterized protein</fullName>
    </submittedName>
</protein>
<accession>A0A133PVC5</accession>